<dbReference type="AlphaFoldDB" id="D4S1X5"/>
<dbReference type="PANTHER" id="PTHR30250:SF26">
    <property type="entry name" value="PSMA PROTEIN"/>
    <property type="match status" value="1"/>
</dbReference>
<dbReference type="eggNOG" id="COG2244">
    <property type="taxonomic scope" value="Bacteria"/>
</dbReference>
<dbReference type="Pfam" id="PF01943">
    <property type="entry name" value="Polysacc_synt"/>
    <property type="match status" value="1"/>
</dbReference>
<evidence type="ECO:0000256" key="3">
    <source>
        <dbReference type="ARBA" id="ARBA00022692"/>
    </source>
</evidence>
<keyword evidence="4 6" id="KW-1133">Transmembrane helix</keyword>
<sequence length="516" mass="59256">MSSRTSNSVRNTSVNFITQIVTIIASFVTRSVFIYALGKTFLGVSGLFSDILQLLSLAELGVGTAILYEMYRPIANNDKKKVTALMNFYGKVYTIIGCVVIVIGLAITPFLDFFVDNKSNIPHLRLIFLMYLSNTAASYFFAYKRNILVATQNGYINSLNQTAFSLLQQVIQIVILLIWKNFYAYLAVQVLCTVASNVEISRYVNKKYPYLKENKNEKLEKEDTKNIFRNVRAMMTTKISSVVVTSTDNILISKYISTAYLGIYSNYTLFVSMIRTIITKAFEGLTGSVGNLATCEDHEKSYKVYSNAYFINFWIVGFCVSMFYLLVDSFIKVWIGDSYILEWGTVALIAFNLYFRLMRNTNLVFIETYGLFRQMRVKSISEAAINLVASLFLLLTLDMGIYGILLGTLISNFLTNFWWEPYVIYKDCFNKKSYRFYLRTGIYTAVFIGTIALNLFIFKYITVGSNILSFIIKLFISLIDINLIYYITLRKMDEFKEFKRIMSGFIGRMKGKLKRN</sequence>
<evidence type="ECO:0000256" key="1">
    <source>
        <dbReference type="ARBA" id="ARBA00004651"/>
    </source>
</evidence>
<evidence type="ECO:0000256" key="2">
    <source>
        <dbReference type="ARBA" id="ARBA00022475"/>
    </source>
</evidence>
<gene>
    <name evidence="7" type="ORF">BUTYVIB_02097</name>
</gene>
<dbReference type="Proteomes" id="UP000006238">
    <property type="component" value="Unassembled WGS sequence"/>
</dbReference>
<dbReference type="InterPro" id="IPR050833">
    <property type="entry name" value="Poly_Biosynth_Transport"/>
</dbReference>
<evidence type="ECO:0000256" key="5">
    <source>
        <dbReference type="ARBA" id="ARBA00023136"/>
    </source>
</evidence>
<keyword evidence="8" id="KW-1185">Reference proteome</keyword>
<feature type="transmembrane region" description="Helical" evidence="6">
    <location>
        <begin position="123"/>
        <end position="142"/>
    </location>
</feature>
<dbReference type="HOGENOM" id="CLU_040274_1_0_9"/>
<keyword evidence="2" id="KW-1003">Cell membrane</keyword>
<dbReference type="RefSeq" id="WP_005604072.1">
    <property type="nucleotide sequence ID" value="NZ_GG663524.1"/>
</dbReference>
<keyword evidence="5 6" id="KW-0472">Membrane</keyword>
<keyword evidence="3 6" id="KW-0812">Transmembrane</keyword>
<dbReference type="InterPro" id="IPR002797">
    <property type="entry name" value="Polysacc_synth"/>
</dbReference>
<reference evidence="7 8" key="1">
    <citation type="submission" date="2010-02" db="EMBL/GenBank/DDBJ databases">
        <authorList>
            <person name="Weinstock G."/>
            <person name="Sodergren E."/>
            <person name="Clifton S."/>
            <person name="Fulton L."/>
            <person name="Fulton B."/>
            <person name="Courtney L."/>
            <person name="Fronick C."/>
            <person name="Harrison M."/>
            <person name="Strong C."/>
            <person name="Farmer C."/>
            <person name="Delahaunty K."/>
            <person name="Markovic C."/>
            <person name="Hall O."/>
            <person name="Minx P."/>
            <person name="Tomlinson C."/>
            <person name="Mitreva M."/>
            <person name="Nelson J."/>
            <person name="Hou S."/>
            <person name="Wollam A."/>
            <person name="Pepin K.H."/>
            <person name="Johnson M."/>
            <person name="Bhonagiri V."/>
            <person name="Zhang X."/>
            <person name="Suruliraj S."/>
            <person name="Warren W."/>
            <person name="Chinwalla A."/>
            <person name="Mardis E.R."/>
            <person name="Wilson R.K."/>
        </authorList>
    </citation>
    <scope>NUCLEOTIDE SEQUENCE [LARGE SCALE GENOMIC DNA]</scope>
    <source>
        <strain evidence="7 8">DSM 2876</strain>
    </source>
</reference>
<dbReference type="PANTHER" id="PTHR30250">
    <property type="entry name" value="PST FAMILY PREDICTED COLANIC ACID TRANSPORTER"/>
    <property type="match status" value="1"/>
</dbReference>
<feature type="transmembrane region" description="Helical" evidence="6">
    <location>
        <begin position="440"/>
        <end position="461"/>
    </location>
</feature>
<evidence type="ECO:0000256" key="4">
    <source>
        <dbReference type="ARBA" id="ARBA00022989"/>
    </source>
</evidence>
<feature type="transmembrane region" description="Helical" evidence="6">
    <location>
        <begin position="308"/>
        <end position="327"/>
    </location>
</feature>
<dbReference type="EMBL" id="ABWN01000035">
    <property type="protein sequence ID" value="EFF67873.1"/>
    <property type="molecule type" value="Genomic_DNA"/>
</dbReference>
<protein>
    <submittedName>
        <fullName evidence="7">Polysaccharide biosynthesis protein</fullName>
    </submittedName>
</protein>
<comment type="caution">
    <text evidence="7">The sequence shown here is derived from an EMBL/GenBank/DDBJ whole genome shotgun (WGS) entry which is preliminary data.</text>
</comment>
<organism evidence="7 8">
    <name type="scientific">Eshraghiella crossota DSM 2876</name>
    <dbReference type="NCBI Taxonomy" id="511680"/>
    <lineage>
        <taxon>Bacteria</taxon>
        <taxon>Bacillati</taxon>
        <taxon>Bacillota</taxon>
        <taxon>Clostridia</taxon>
        <taxon>Lachnospirales</taxon>
        <taxon>Lachnospiraceae</taxon>
        <taxon>Eshraghiella</taxon>
    </lineage>
</organism>
<feature type="transmembrane region" description="Helical" evidence="6">
    <location>
        <begin position="51"/>
        <end position="71"/>
    </location>
</feature>
<feature type="transmembrane region" description="Helical" evidence="6">
    <location>
        <begin position="12"/>
        <end position="36"/>
    </location>
</feature>
<dbReference type="GO" id="GO:0005886">
    <property type="term" value="C:plasma membrane"/>
    <property type="evidence" value="ECO:0007669"/>
    <property type="project" value="UniProtKB-SubCell"/>
</dbReference>
<evidence type="ECO:0000313" key="7">
    <source>
        <dbReference type="EMBL" id="EFF67873.1"/>
    </source>
</evidence>
<dbReference type="GeneID" id="98917776"/>
<accession>D4S1X5</accession>
<feature type="transmembrane region" description="Helical" evidence="6">
    <location>
        <begin position="339"/>
        <end position="357"/>
    </location>
</feature>
<feature type="transmembrane region" description="Helical" evidence="6">
    <location>
        <begin position="401"/>
        <end position="419"/>
    </location>
</feature>
<name>D4S1X5_9FIRM</name>
<evidence type="ECO:0000313" key="8">
    <source>
        <dbReference type="Proteomes" id="UP000006238"/>
    </source>
</evidence>
<evidence type="ECO:0000256" key="6">
    <source>
        <dbReference type="SAM" id="Phobius"/>
    </source>
</evidence>
<feature type="transmembrane region" description="Helical" evidence="6">
    <location>
        <begin position="92"/>
        <end position="111"/>
    </location>
</feature>
<proteinExistence type="predicted"/>
<comment type="subcellular location">
    <subcellularLocation>
        <location evidence="1">Cell membrane</location>
        <topology evidence="1">Multi-pass membrane protein</topology>
    </subcellularLocation>
</comment>
<feature type="transmembrane region" description="Helical" evidence="6">
    <location>
        <begin position="467"/>
        <end position="489"/>
    </location>
</feature>